<dbReference type="EMBL" id="JADJZA010000001">
    <property type="protein sequence ID" value="MBK9296262.1"/>
    <property type="molecule type" value="Genomic_DNA"/>
</dbReference>
<accession>A0A936TDP6</accession>
<feature type="transmembrane region" description="Helical" evidence="2">
    <location>
        <begin position="69"/>
        <end position="87"/>
    </location>
</feature>
<keyword evidence="2" id="KW-0472">Membrane</keyword>
<reference evidence="4 5" key="1">
    <citation type="submission" date="2020-10" db="EMBL/GenBank/DDBJ databases">
        <title>Connecting structure to function with the recovery of over 1000 high-quality activated sludge metagenome-assembled genomes encoding full-length rRNA genes using long-read sequencing.</title>
        <authorList>
            <person name="Singleton C.M."/>
            <person name="Petriglieri F."/>
            <person name="Kristensen J.M."/>
            <person name="Kirkegaard R.H."/>
            <person name="Michaelsen T.Y."/>
            <person name="Andersen M.H."/>
            <person name="Karst S.M."/>
            <person name="Dueholm M.S."/>
            <person name="Nielsen P.H."/>
            <person name="Albertsen M."/>
        </authorList>
    </citation>
    <scope>NUCLEOTIDE SEQUENCE [LARGE SCALE GENOMIC DNA]</scope>
    <source>
        <strain evidence="4">Lyne_18-Q3-R50-59_MAXAC.006</strain>
    </source>
</reference>
<name>A0A936TDP6_9ACTN</name>
<feature type="transmembrane region" description="Helical" evidence="2">
    <location>
        <begin position="94"/>
        <end position="110"/>
    </location>
</feature>
<proteinExistence type="inferred from homology"/>
<evidence type="ECO:0000313" key="4">
    <source>
        <dbReference type="EMBL" id="MBK9296262.1"/>
    </source>
</evidence>
<feature type="transmembrane region" description="Helical" evidence="2">
    <location>
        <begin position="177"/>
        <end position="195"/>
    </location>
</feature>
<feature type="domain" description="EamA" evidence="3">
    <location>
        <begin position="118"/>
        <end position="248"/>
    </location>
</feature>
<organism evidence="4 5">
    <name type="scientific">Candidatus Neomicrothrix subdominans</name>
    <dbReference type="NCBI Taxonomy" id="2954438"/>
    <lineage>
        <taxon>Bacteria</taxon>
        <taxon>Bacillati</taxon>
        <taxon>Actinomycetota</taxon>
        <taxon>Acidimicrobiia</taxon>
        <taxon>Acidimicrobiales</taxon>
        <taxon>Microthrixaceae</taxon>
        <taxon>Candidatus Neomicrothrix</taxon>
    </lineage>
</organism>
<gene>
    <name evidence="4" type="ORF">IPN02_05235</name>
</gene>
<dbReference type="SUPFAM" id="SSF103481">
    <property type="entry name" value="Multidrug resistance efflux transporter EmrE"/>
    <property type="match status" value="2"/>
</dbReference>
<feature type="transmembrane region" description="Helical" evidence="2">
    <location>
        <begin position="116"/>
        <end position="135"/>
    </location>
</feature>
<feature type="transmembrane region" description="Helical" evidence="2">
    <location>
        <begin position="207"/>
        <end position="227"/>
    </location>
</feature>
<dbReference type="GO" id="GO:0016020">
    <property type="term" value="C:membrane"/>
    <property type="evidence" value="ECO:0007669"/>
    <property type="project" value="InterPro"/>
</dbReference>
<sequence>MFDEVGAGSTAWLRLAGASAALLVLTRPWRRSVRSRVTSRAVLGAALAFGVTSAVMNTSFYLAIDHLPLGTAVALEFTGPIGVALWAARTRRNLAAVALASAGVVLLARIEWRANAAGLVFVAIAAACWAGYVVLGKRLAHLGLGTTGLTLSTALGTLVLAPVFAPGAARAFTRPPLLATALAVGVFANVVPYGIDQVVLPRLTHGQFALLLAVLPATATLVAAITLRQIPTASELLGIAAVSAGVALRDPPPSADLPSDVPL</sequence>
<evidence type="ECO:0000256" key="1">
    <source>
        <dbReference type="ARBA" id="ARBA00007362"/>
    </source>
</evidence>
<feature type="transmembrane region" description="Helical" evidence="2">
    <location>
        <begin position="142"/>
        <end position="165"/>
    </location>
</feature>
<evidence type="ECO:0000313" key="5">
    <source>
        <dbReference type="Proteomes" id="UP000727993"/>
    </source>
</evidence>
<dbReference type="InterPro" id="IPR037185">
    <property type="entry name" value="EmrE-like"/>
</dbReference>
<feature type="transmembrane region" description="Helical" evidence="2">
    <location>
        <begin position="41"/>
        <end position="63"/>
    </location>
</feature>
<keyword evidence="2" id="KW-0812">Transmembrane</keyword>
<dbReference type="Pfam" id="PF00892">
    <property type="entry name" value="EamA"/>
    <property type="match status" value="1"/>
</dbReference>
<dbReference type="Proteomes" id="UP000727993">
    <property type="component" value="Unassembled WGS sequence"/>
</dbReference>
<dbReference type="AlphaFoldDB" id="A0A936TDP6"/>
<feature type="transmembrane region" description="Helical" evidence="2">
    <location>
        <begin position="12"/>
        <end position="29"/>
    </location>
</feature>
<protein>
    <submittedName>
        <fullName evidence="4">EamA family transporter</fullName>
    </submittedName>
</protein>
<evidence type="ECO:0000256" key="2">
    <source>
        <dbReference type="SAM" id="Phobius"/>
    </source>
</evidence>
<keyword evidence="2" id="KW-1133">Transmembrane helix</keyword>
<comment type="caution">
    <text evidence="4">The sequence shown here is derived from an EMBL/GenBank/DDBJ whole genome shotgun (WGS) entry which is preliminary data.</text>
</comment>
<evidence type="ECO:0000259" key="3">
    <source>
        <dbReference type="Pfam" id="PF00892"/>
    </source>
</evidence>
<comment type="similarity">
    <text evidence="1">Belongs to the EamA transporter family.</text>
</comment>
<dbReference type="InterPro" id="IPR000620">
    <property type="entry name" value="EamA_dom"/>
</dbReference>